<name>A0A4V6A7L0_POPAL</name>
<evidence type="ECO:0000313" key="1">
    <source>
        <dbReference type="EMBL" id="TKR99305.1"/>
    </source>
</evidence>
<proteinExistence type="predicted"/>
<sequence length="161" mass="18818">MIKSQNERAKLALLLKSTIAWLEDVLKSNWDKSNFLPRMLQPWQKKPYVFGITRRSFKRNKENLEAGGIAWRNKFEALLDDQGSWIWDPANLRYLVDSFFTDLFAEENFNRDSFPIKRLFPLLHDSEKTVLLKEITSAPFDMGAHKAPGLDGFQAHFLQSR</sequence>
<protein>
    <submittedName>
        <fullName evidence="1">Uncharacterized protein</fullName>
    </submittedName>
</protein>
<organism evidence="1">
    <name type="scientific">Populus alba</name>
    <name type="common">White poplar</name>
    <dbReference type="NCBI Taxonomy" id="43335"/>
    <lineage>
        <taxon>Eukaryota</taxon>
        <taxon>Viridiplantae</taxon>
        <taxon>Streptophyta</taxon>
        <taxon>Embryophyta</taxon>
        <taxon>Tracheophyta</taxon>
        <taxon>Spermatophyta</taxon>
        <taxon>Magnoliopsida</taxon>
        <taxon>eudicotyledons</taxon>
        <taxon>Gunneridae</taxon>
        <taxon>Pentapetalae</taxon>
        <taxon>rosids</taxon>
        <taxon>fabids</taxon>
        <taxon>Malpighiales</taxon>
        <taxon>Salicaceae</taxon>
        <taxon>Saliceae</taxon>
        <taxon>Populus</taxon>
    </lineage>
</organism>
<dbReference type="AlphaFoldDB" id="A0A4V6A7L0"/>
<comment type="caution">
    <text evidence="1">The sequence shown here is derived from an EMBL/GenBank/DDBJ whole genome shotgun (WGS) entry which is preliminary data.</text>
</comment>
<dbReference type="EMBL" id="RCHU01000641">
    <property type="protein sequence ID" value="TKR99305.1"/>
    <property type="molecule type" value="Genomic_DNA"/>
</dbReference>
<reference evidence="1" key="1">
    <citation type="submission" date="2018-10" db="EMBL/GenBank/DDBJ databases">
        <title>Population genomic analysis revealed the cold adaptation of white poplar.</title>
        <authorList>
            <person name="Liu Y.-J."/>
        </authorList>
    </citation>
    <scope>NUCLEOTIDE SEQUENCE [LARGE SCALE GENOMIC DNA]</scope>
    <source>
        <strain evidence="1">PAL-ZL1</strain>
    </source>
</reference>
<accession>A0A4V6A7L0</accession>
<gene>
    <name evidence="1" type="ORF">D5086_0000196940</name>
</gene>